<dbReference type="AlphaFoldDB" id="A2FQE8"/>
<evidence type="ECO:0000256" key="1">
    <source>
        <dbReference type="SAM" id="MobiDB-lite"/>
    </source>
</evidence>
<name>A2FQE8_TRIV3</name>
<feature type="compositionally biased region" description="Basic and acidic residues" evidence="1">
    <location>
        <begin position="231"/>
        <end position="242"/>
    </location>
</feature>
<dbReference type="Proteomes" id="UP000001542">
    <property type="component" value="Unassembled WGS sequence"/>
</dbReference>
<dbReference type="OrthoDB" id="10564961at2759"/>
<dbReference type="RefSeq" id="XP_001305786.1">
    <property type="nucleotide sequence ID" value="XM_001305785.1"/>
</dbReference>
<sequence>MFRAIPEVSRICSMQERSRQYKLHLEALQKIKNQNAIKRAASAQNKLLNKPLRPVSLHGKAQREEQQRITYENEKMYHAIVYRTSYINRADFFEHERDHEHQVWRMTHNGVGSYGFSDPNAKKKRQDDYKFSKTEPQTTKDSPSTKSPQKSKEDENKEENQNENSTSLRAEVEKKLEPMDDKEQNQGNNQTNISQGMKPQENKPQEKKDKQGNSLSLKAEVKDEVDDVEEAVVKDEPAPANQ</sequence>
<reference evidence="2" key="1">
    <citation type="submission" date="2006-10" db="EMBL/GenBank/DDBJ databases">
        <authorList>
            <person name="Amadeo P."/>
            <person name="Zhao Q."/>
            <person name="Wortman J."/>
            <person name="Fraser-Liggett C."/>
            <person name="Carlton J."/>
        </authorList>
    </citation>
    <scope>NUCLEOTIDE SEQUENCE</scope>
    <source>
        <strain evidence="2">G3</strain>
    </source>
</reference>
<feature type="compositionally biased region" description="Basic and acidic residues" evidence="1">
    <location>
        <begin position="200"/>
        <end position="211"/>
    </location>
</feature>
<keyword evidence="3" id="KW-1185">Reference proteome</keyword>
<dbReference type="EMBL" id="DS113943">
    <property type="protein sequence ID" value="EAX92856.1"/>
    <property type="molecule type" value="Genomic_DNA"/>
</dbReference>
<feature type="compositionally biased region" description="Basic and acidic residues" evidence="1">
    <location>
        <begin position="150"/>
        <end position="160"/>
    </location>
</feature>
<feature type="region of interest" description="Disordered" evidence="1">
    <location>
        <begin position="110"/>
        <end position="242"/>
    </location>
</feature>
<gene>
    <name evidence="2" type="ORF">TVAG_321700</name>
</gene>
<reference evidence="2" key="2">
    <citation type="journal article" date="2007" name="Science">
        <title>Draft genome sequence of the sexually transmitted pathogen Trichomonas vaginalis.</title>
        <authorList>
            <person name="Carlton J.M."/>
            <person name="Hirt R.P."/>
            <person name="Silva J.C."/>
            <person name="Delcher A.L."/>
            <person name="Schatz M."/>
            <person name="Zhao Q."/>
            <person name="Wortman J.R."/>
            <person name="Bidwell S.L."/>
            <person name="Alsmark U.C.M."/>
            <person name="Besteiro S."/>
            <person name="Sicheritz-Ponten T."/>
            <person name="Noel C.J."/>
            <person name="Dacks J.B."/>
            <person name="Foster P.G."/>
            <person name="Simillion C."/>
            <person name="Van de Peer Y."/>
            <person name="Miranda-Saavedra D."/>
            <person name="Barton G.J."/>
            <person name="Westrop G.D."/>
            <person name="Mueller S."/>
            <person name="Dessi D."/>
            <person name="Fiori P.L."/>
            <person name="Ren Q."/>
            <person name="Paulsen I."/>
            <person name="Zhang H."/>
            <person name="Bastida-Corcuera F.D."/>
            <person name="Simoes-Barbosa A."/>
            <person name="Brown M.T."/>
            <person name="Hayes R.D."/>
            <person name="Mukherjee M."/>
            <person name="Okumura C.Y."/>
            <person name="Schneider R."/>
            <person name="Smith A.J."/>
            <person name="Vanacova S."/>
            <person name="Villalvazo M."/>
            <person name="Haas B.J."/>
            <person name="Pertea M."/>
            <person name="Feldblyum T.V."/>
            <person name="Utterback T.R."/>
            <person name="Shu C.L."/>
            <person name="Osoegawa K."/>
            <person name="de Jong P.J."/>
            <person name="Hrdy I."/>
            <person name="Horvathova L."/>
            <person name="Zubacova Z."/>
            <person name="Dolezal P."/>
            <person name="Malik S.B."/>
            <person name="Logsdon J.M. Jr."/>
            <person name="Henze K."/>
            <person name="Gupta A."/>
            <person name="Wang C.C."/>
            <person name="Dunne R.L."/>
            <person name="Upcroft J.A."/>
            <person name="Upcroft P."/>
            <person name="White O."/>
            <person name="Salzberg S.L."/>
            <person name="Tang P."/>
            <person name="Chiu C.-H."/>
            <person name="Lee Y.-S."/>
            <person name="Embley T.M."/>
            <person name="Coombs G.H."/>
            <person name="Mottram J.C."/>
            <person name="Tachezy J."/>
            <person name="Fraser-Liggett C.M."/>
            <person name="Johnson P.J."/>
        </authorList>
    </citation>
    <scope>NUCLEOTIDE SEQUENCE [LARGE SCALE GENOMIC DNA]</scope>
    <source>
        <strain evidence="2">G3</strain>
    </source>
</reference>
<dbReference type="InParanoid" id="A2FQE8"/>
<accession>A2FQE8</accession>
<feature type="compositionally biased region" description="Polar residues" evidence="1">
    <location>
        <begin position="185"/>
        <end position="197"/>
    </location>
</feature>
<proteinExistence type="predicted"/>
<evidence type="ECO:0000313" key="2">
    <source>
        <dbReference type="EMBL" id="EAX92856.1"/>
    </source>
</evidence>
<organism evidence="2 3">
    <name type="scientific">Trichomonas vaginalis (strain ATCC PRA-98 / G3)</name>
    <dbReference type="NCBI Taxonomy" id="412133"/>
    <lineage>
        <taxon>Eukaryota</taxon>
        <taxon>Metamonada</taxon>
        <taxon>Parabasalia</taxon>
        <taxon>Trichomonadida</taxon>
        <taxon>Trichomonadidae</taxon>
        <taxon>Trichomonas</taxon>
    </lineage>
</organism>
<protein>
    <submittedName>
        <fullName evidence="2">Uncharacterized protein</fullName>
    </submittedName>
</protein>
<dbReference type="VEuPathDB" id="TrichDB:TVAGG3_0482210"/>
<feature type="compositionally biased region" description="Polar residues" evidence="1">
    <location>
        <begin position="134"/>
        <end position="148"/>
    </location>
</feature>
<dbReference type="KEGG" id="tva:4750569"/>
<evidence type="ECO:0000313" key="3">
    <source>
        <dbReference type="Proteomes" id="UP000001542"/>
    </source>
</evidence>
<feature type="compositionally biased region" description="Basic and acidic residues" evidence="1">
    <location>
        <begin position="170"/>
        <end position="184"/>
    </location>
</feature>
<dbReference type="VEuPathDB" id="TrichDB:TVAG_321700"/>